<accession>X1AP50</accession>
<reference evidence="2" key="1">
    <citation type="journal article" date="2014" name="Front. Microbiol.">
        <title>High frequency of phylogenetically diverse reductive dehalogenase-homologous genes in deep subseafloor sedimentary metagenomes.</title>
        <authorList>
            <person name="Kawai M."/>
            <person name="Futagami T."/>
            <person name="Toyoda A."/>
            <person name="Takaki Y."/>
            <person name="Nishi S."/>
            <person name="Hori S."/>
            <person name="Arai W."/>
            <person name="Tsubouchi T."/>
            <person name="Morono Y."/>
            <person name="Uchiyama I."/>
            <person name="Ito T."/>
            <person name="Fujiyama A."/>
            <person name="Inagaki F."/>
            <person name="Takami H."/>
        </authorList>
    </citation>
    <scope>NUCLEOTIDE SEQUENCE</scope>
    <source>
        <strain evidence="2">Expedition CK06-06</strain>
    </source>
</reference>
<proteinExistence type="predicted"/>
<organism evidence="2">
    <name type="scientific">marine sediment metagenome</name>
    <dbReference type="NCBI Taxonomy" id="412755"/>
    <lineage>
        <taxon>unclassified sequences</taxon>
        <taxon>metagenomes</taxon>
        <taxon>ecological metagenomes</taxon>
    </lineage>
</organism>
<protein>
    <submittedName>
        <fullName evidence="2">Uncharacterized protein</fullName>
    </submittedName>
</protein>
<feature type="region of interest" description="Disordered" evidence="1">
    <location>
        <begin position="1"/>
        <end position="39"/>
    </location>
</feature>
<feature type="compositionally biased region" description="Basic residues" evidence="1">
    <location>
        <begin position="12"/>
        <end position="39"/>
    </location>
</feature>
<evidence type="ECO:0000256" key="1">
    <source>
        <dbReference type="SAM" id="MobiDB-lite"/>
    </source>
</evidence>
<sequence>MAKGFINLNPFKHGKAIKQSSKRRIARQSSPTRKKRSPG</sequence>
<name>X1AP50_9ZZZZ</name>
<gene>
    <name evidence="2" type="ORF">S01H4_18641</name>
</gene>
<dbReference type="EMBL" id="BART01008268">
    <property type="protein sequence ID" value="GAG71182.1"/>
    <property type="molecule type" value="Genomic_DNA"/>
</dbReference>
<evidence type="ECO:0000313" key="2">
    <source>
        <dbReference type="EMBL" id="GAG71182.1"/>
    </source>
</evidence>
<dbReference type="AlphaFoldDB" id="X1AP50"/>
<comment type="caution">
    <text evidence="2">The sequence shown here is derived from an EMBL/GenBank/DDBJ whole genome shotgun (WGS) entry which is preliminary data.</text>
</comment>